<dbReference type="STRING" id="930146.SAMN05192533_110106"/>
<evidence type="ECO:0000313" key="2">
    <source>
        <dbReference type="Proteomes" id="UP000198553"/>
    </source>
</evidence>
<dbReference type="Proteomes" id="UP000198553">
    <property type="component" value="Unassembled WGS sequence"/>
</dbReference>
<dbReference type="PANTHER" id="PTHR39961">
    <property type="entry name" value="HYPOTHETICAL CYTOSOLIC PROTEIN"/>
    <property type="match status" value="1"/>
</dbReference>
<keyword evidence="2" id="KW-1185">Reference proteome</keyword>
<dbReference type="EMBL" id="FOBW01000010">
    <property type="protein sequence ID" value="SEN23017.1"/>
    <property type="molecule type" value="Genomic_DNA"/>
</dbReference>
<organism evidence="1 2">
    <name type="scientific">Mesobacillus persicus</name>
    <dbReference type="NCBI Taxonomy" id="930146"/>
    <lineage>
        <taxon>Bacteria</taxon>
        <taxon>Bacillati</taxon>
        <taxon>Bacillota</taxon>
        <taxon>Bacilli</taxon>
        <taxon>Bacillales</taxon>
        <taxon>Bacillaceae</taxon>
        <taxon>Mesobacillus</taxon>
    </lineage>
</organism>
<protein>
    <submittedName>
        <fullName evidence="1">Uncharacterized protein</fullName>
    </submittedName>
</protein>
<dbReference type="Pfam" id="PF04308">
    <property type="entry name" value="RNaseH_like"/>
    <property type="match status" value="1"/>
</dbReference>
<proteinExistence type="predicted"/>
<evidence type="ECO:0000313" key="1">
    <source>
        <dbReference type="EMBL" id="SEN23017.1"/>
    </source>
</evidence>
<gene>
    <name evidence="1" type="ORF">SAMN05192533_110106</name>
</gene>
<reference evidence="2" key="1">
    <citation type="submission" date="2016-10" db="EMBL/GenBank/DDBJ databases">
        <authorList>
            <person name="Varghese N."/>
            <person name="Submissions S."/>
        </authorList>
    </citation>
    <scope>NUCLEOTIDE SEQUENCE [LARGE SCALE GENOMIC DNA]</scope>
    <source>
        <strain evidence="2">B48,IBRC-M 10115,DSM 25386,CECT 8001</strain>
    </source>
</reference>
<accession>A0A1H8EVT9</accession>
<dbReference type="PANTHER" id="PTHR39961:SF1">
    <property type="entry name" value="DUF458 DOMAIN-CONTAINING PROTEIN"/>
    <property type="match status" value="1"/>
</dbReference>
<name>A0A1H8EVT9_9BACI</name>
<dbReference type="InterPro" id="IPR007405">
    <property type="entry name" value="Phage_KVP40_Orf299"/>
</dbReference>
<sequence>MGPLEQKHVFQNLQERYMTFEVVFERILKFMKRKPNGNYRLMVGTDSQVHVDRTVFITGIVIQNEGKGAWACIKKTIIPRKMLQLHERISYETSLTEEVVYMFTEERKNKMIDVVLPFIYKGATFTMEGHLDIGAGQRNKTRIFVQEMVSRLESIGVEPKIKPEAFVASSYANKFTK</sequence>
<dbReference type="AlphaFoldDB" id="A0A1H8EVT9"/>